<dbReference type="EMBL" id="JBEFKJ010000035">
    <property type="protein sequence ID" value="KAL2038041.1"/>
    <property type="molecule type" value="Genomic_DNA"/>
</dbReference>
<keyword evidence="4" id="KW-1133">Transmembrane helix</keyword>
<keyword evidence="4" id="KW-0472">Membrane</keyword>
<protein>
    <recommendedName>
        <fullName evidence="5">Major facilitator superfamily (MFS) profile domain-containing protein</fullName>
    </recommendedName>
</protein>
<feature type="transmembrane region" description="Helical" evidence="4">
    <location>
        <begin position="270"/>
        <end position="291"/>
    </location>
</feature>
<proteinExistence type="inferred from homology"/>
<feature type="transmembrane region" description="Helical" evidence="4">
    <location>
        <begin position="224"/>
        <end position="244"/>
    </location>
</feature>
<evidence type="ECO:0000259" key="5">
    <source>
        <dbReference type="PROSITE" id="PS50850"/>
    </source>
</evidence>
<feature type="transmembrane region" description="Helical" evidence="4">
    <location>
        <begin position="106"/>
        <end position="128"/>
    </location>
</feature>
<keyword evidence="4" id="KW-0812">Transmembrane</keyword>
<feature type="transmembrane region" description="Helical" evidence="4">
    <location>
        <begin position="303"/>
        <end position="321"/>
    </location>
</feature>
<feature type="domain" description="Major facilitator superfamily (MFS) profile" evidence="5">
    <location>
        <begin position="64"/>
        <end position="408"/>
    </location>
</feature>
<keyword evidence="7" id="KW-1185">Reference proteome</keyword>
<dbReference type="PROSITE" id="PS50850">
    <property type="entry name" value="MFS"/>
    <property type="match status" value="1"/>
</dbReference>
<accession>A0ABR3ZZ61</accession>
<evidence type="ECO:0000256" key="1">
    <source>
        <dbReference type="ARBA" id="ARBA00004141"/>
    </source>
</evidence>
<organism evidence="6 7">
    <name type="scientific">Stereocaulon virgatum</name>
    <dbReference type="NCBI Taxonomy" id="373712"/>
    <lineage>
        <taxon>Eukaryota</taxon>
        <taxon>Fungi</taxon>
        <taxon>Dikarya</taxon>
        <taxon>Ascomycota</taxon>
        <taxon>Pezizomycotina</taxon>
        <taxon>Lecanoromycetes</taxon>
        <taxon>OSLEUM clade</taxon>
        <taxon>Lecanoromycetidae</taxon>
        <taxon>Lecanorales</taxon>
        <taxon>Lecanorineae</taxon>
        <taxon>Stereocaulaceae</taxon>
        <taxon>Stereocaulon</taxon>
    </lineage>
</organism>
<dbReference type="Pfam" id="PF07690">
    <property type="entry name" value="MFS_1"/>
    <property type="match status" value="1"/>
</dbReference>
<feature type="transmembrane region" description="Helical" evidence="4">
    <location>
        <begin position="366"/>
        <end position="391"/>
    </location>
</feature>
<comment type="subcellular location">
    <subcellularLocation>
        <location evidence="1">Membrane</location>
        <topology evidence="1">Multi-pass membrane protein</topology>
    </subcellularLocation>
</comment>
<feature type="transmembrane region" description="Helical" evidence="4">
    <location>
        <begin position="192"/>
        <end position="212"/>
    </location>
</feature>
<dbReference type="Gene3D" id="1.20.1250.20">
    <property type="entry name" value="MFS general substrate transporter like domains"/>
    <property type="match status" value="2"/>
</dbReference>
<dbReference type="PANTHER" id="PTHR11360:SF177">
    <property type="entry name" value="RIBOFLAVIN TRANSPORTER MCH5"/>
    <property type="match status" value="1"/>
</dbReference>
<dbReference type="Proteomes" id="UP001590950">
    <property type="component" value="Unassembled WGS sequence"/>
</dbReference>
<dbReference type="InterPro" id="IPR011701">
    <property type="entry name" value="MFS"/>
</dbReference>
<feature type="transmembrane region" description="Helical" evidence="4">
    <location>
        <begin position="135"/>
        <end position="151"/>
    </location>
</feature>
<evidence type="ECO:0000313" key="6">
    <source>
        <dbReference type="EMBL" id="KAL2038041.1"/>
    </source>
</evidence>
<comment type="similarity">
    <text evidence="2">Belongs to the major facilitator superfamily. Monocarboxylate porter (TC 2.A.1.13) family.</text>
</comment>
<comment type="caution">
    <text evidence="6">The sequence shown here is derived from an EMBL/GenBank/DDBJ whole genome shotgun (WGS) entry which is preliminary data.</text>
</comment>
<evidence type="ECO:0000313" key="7">
    <source>
        <dbReference type="Proteomes" id="UP001590950"/>
    </source>
</evidence>
<dbReference type="SUPFAM" id="SSF103473">
    <property type="entry name" value="MFS general substrate transporter"/>
    <property type="match status" value="1"/>
</dbReference>
<evidence type="ECO:0000256" key="2">
    <source>
        <dbReference type="ARBA" id="ARBA00006727"/>
    </source>
</evidence>
<evidence type="ECO:0000256" key="4">
    <source>
        <dbReference type="SAM" id="Phobius"/>
    </source>
</evidence>
<feature type="region of interest" description="Disordered" evidence="3">
    <location>
        <begin position="28"/>
        <end position="53"/>
    </location>
</feature>
<gene>
    <name evidence="6" type="ORF">N7G274_009261</name>
</gene>
<dbReference type="PANTHER" id="PTHR11360">
    <property type="entry name" value="MONOCARBOXYLATE TRANSPORTER"/>
    <property type="match status" value="1"/>
</dbReference>
<dbReference type="InterPro" id="IPR050327">
    <property type="entry name" value="Proton-linked_MCT"/>
</dbReference>
<reference evidence="6 7" key="1">
    <citation type="submission" date="2024-09" db="EMBL/GenBank/DDBJ databases">
        <title>Rethinking Asexuality: The Enigmatic Case of Functional Sexual Genes in Lepraria (Stereocaulaceae).</title>
        <authorList>
            <person name="Doellman M."/>
            <person name="Sun Y."/>
            <person name="Barcenas-Pena A."/>
            <person name="Lumbsch H.T."/>
            <person name="Grewe F."/>
        </authorList>
    </citation>
    <scope>NUCLEOTIDE SEQUENCE [LARGE SCALE GENOMIC DNA]</scope>
    <source>
        <strain evidence="6 7">Mercado 3170</strain>
    </source>
</reference>
<evidence type="ECO:0000256" key="3">
    <source>
        <dbReference type="SAM" id="MobiDB-lite"/>
    </source>
</evidence>
<sequence length="408" mass="44209">MPSLPENQCLEKTPDRLVAAVAKPKNLQPICRTPESSSEPNPDLEPQSRFEQSDEDYFPERGRAAWSALAGCFCAWMSAFGLMNTVGTFQACLHNHQLSAYSEAEIGWIFGLYLFMAYCCGVQAGPIFDAIGPRILTAIGSVNIIASMFLLGACHRYWHFIIVFGILGGLGTSLLSTVAIGTIGHYFNVRRGFATGIASCAGSLGGVLFPLMLSSLFESAGFAWATRALGLIFVFLTIIANFLIRSRLPIKPISRSNILPDLRIFRDRTFLIMTIALFLVEWGLFTSLSYLTSFALAAGIRRALAYQLLSILNAGSFFGRWAPGLLADKIGRFNTMILMIAQCLVTTLALWLPAALTTNAKIKEGLLLAFSLLFGFASGSNITLGPVCAFAKPRTTGSTLLHATLSSA</sequence>
<name>A0ABR3ZZ61_9LECA</name>
<feature type="transmembrane region" description="Helical" evidence="4">
    <location>
        <begin position="64"/>
        <end position="86"/>
    </location>
</feature>
<feature type="transmembrane region" description="Helical" evidence="4">
    <location>
        <begin position="157"/>
        <end position="180"/>
    </location>
</feature>
<feature type="transmembrane region" description="Helical" evidence="4">
    <location>
        <begin position="333"/>
        <end position="354"/>
    </location>
</feature>
<dbReference type="InterPro" id="IPR020846">
    <property type="entry name" value="MFS_dom"/>
</dbReference>
<dbReference type="InterPro" id="IPR036259">
    <property type="entry name" value="MFS_trans_sf"/>
</dbReference>